<reference evidence="6" key="1">
    <citation type="submission" date="2021-01" db="EMBL/GenBank/DDBJ databases">
        <authorList>
            <person name="Corre E."/>
            <person name="Pelletier E."/>
            <person name="Niang G."/>
            <person name="Scheremetjew M."/>
            <person name="Finn R."/>
            <person name="Kale V."/>
            <person name="Holt S."/>
            <person name="Cochrane G."/>
            <person name="Meng A."/>
            <person name="Brown T."/>
            <person name="Cohen L."/>
        </authorList>
    </citation>
    <scope>NUCLEOTIDE SEQUENCE</scope>
    <source>
        <strain evidence="6">CCAP 955/1</strain>
    </source>
</reference>
<dbReference type="EMBL" id="HBIC01015062">
    <property type="protein sequence ID" value="CAE0278780.1"/>
    <property type="molecule type" value="Transcribed_RNA"/>
</dbReference>
<dbReference type="GO" id="GO:0071949">
    <property type="term" value="F:FAD binding"/>
    <property type="evidence" value="ECO:0007669"/>
    <property type="project" value="InterPro"/>
</dbReference>
<dbReference type="InterPro" id="IPR036188">
    <property type="entry name" value="FAD/NAD-bd_sf"/>
</dbReference>
<protein>
    <recommendedName>
        <fullName evidence="5">FAD-binding domain-containing protein</fullName>
    </recommendedName>
</protein>
<dbReference type="PANTHER" id="PTHR43004">
    <property type="entry name" value="TRK SYSTEM POTASSIUM UPTAKE PROTEIN"/>
    <property type="match status" value="1"/>
</dbReference>
<dbReference type="InterPro" id="IPR050641">
    <property type="entry name" value="RIFMO-like"/>
</dbReference>
<sequence length="395" mass="43496">MREVDCLIIGAGPTGLTLGIGLLRLGRTVLIVEKHTAGLGFSKAILVSSDSLQALTDYGVAKKIQLAGIPLDGLSFFVDEQLTSCAQFDTVKPNHPFILPQEATEKCLKDSYLDLGGDICLGMSFSSEANVLDSVGSSHEALFIQLHQKDSPDSVTTVKCNYLFGCDGMHSSVRKSLNIAYPGRAVPEQVNFIFDVEVECWPFDTLLTMWFASTDSGIMMKISADPLVVRIVGTTEASAQRLLQKLRVKKVVWESTYFSNYRLAESYGRGNVWLAGDACHVHSPLGGRGMNTGIADAIALTHAVQTGDFAAYEATRRPAAQSWVNFNYILSVVSMSQARIFHVVRFIVSLIMRLLAWIMGPNFAVVAFQKMTTSVVQRKIETEQEKVLRRDRRSE</sequence>
<name>A0A7S3M2Y7_9STRA</name>
<dbReference type="GO" id="GO:0016709">
    <property type="term" value="F:oxidoreductase activity, acting on paired donors, with incorporation or reduction of molecular oxygen, NAD(P)H as one donor, and incorporation of one atom of oxygen"/>
    <property type="evidence" value="ECO:0007669"/>
    <property type="project" value="UniProtKB-ARBA"/>
</dbReference>
<evidence type="ECO:0000256" key="1">
    <source>
        <dbReference type="ARBA" id="ARBA00001974"/>
    </source>
</evidence>
<evidence type="ECO:0000256" key="4">
    <source>
        <dbReference type="SAM" id="Phobius"/>
    </source>
</evidence>
<organism evidence="6">
    <name type="scientific">Spumella elongata</name>
    <dbReference type="NCBI Taxonomy" id="89044"/>
    <lineage>
        <taxon>Eukaryota</taxon>
        <taxon>Sar</taxon>
        <taxon>Stramenopiles</taxon>
        <taxon>Ochrophyta</taxon>
        <taxon>Chrysophyceae</taxon>
        <taxon>Chromulinales</taxon>
        <taxon>Chromulinaceae</taxon>
        <taxon>Spumella</taxon>
    </lineage>
</organism>
<comment type="cofactor">
    <cofactor evidence="1">
        <name>FAD</name>
        <dbReference type="ChEBI" id="CHEBI:57692"/>
    </cofactor>
</comment>
<dbReference type="AlphaFoldDB" id="A0A7S3M2Y7"/>
<dbReference type="PRINTS" id="PR00420">
    <property type="entry name" value="RNGMNOXGNASE"/>
</dbReference>
<keyword evidence="3" id="KW-0274">FAD</keyword>
<evidence type="ECO:0000256" key="2">
    <source>
        <dbReference type="ARBA" id="ARBA00022630"/>
    </source>
</evidence>
<evidence type="ECO:0000256" key="3">
    <source>
        <dbReference type="ARBA" id="ARBA00022827"/>
    </source>
</evidence>
<dbReference type="InterPro" id="IPR002938">
    <property type="entry name" value="FAD-bd"/>
</dbReference>
<evidence type="ECO:0000313" key="6">
    <source>
        <dbReference type="EMBL" id="CAE0278780.1"/>
    </source>
</evidence>
<dbReference type="Gene3D" id="3.30.70.2450">
    <property type="match status" value="1"/>
</dbReference>
<keyword evidence="4" id="KW-0472">Membrane</keyword>
<dbReference type="PANTHER" id="PTHR43004:SF19">
    <property type="entry name" value="BINDING MONOOXYGENASE, PUTATIVE (JCVI)-RELATED"/>
    <property type="match status" value="1"/>
</dbReference>
<gene>
    <name evidence="6" type="ORF">SELO1098_LOCUS7613</name>
</gene>
<feature type="transmembrane region" description="Helical" evidence="4">
    <location>
        <begin position="346"/>
        <end position="368"/>
    </location>
</feature>
<proteinExistence type="predicted"/>
<keyword evidence="2" id="KW-0285">Flavoprotein</keyword>
<dbReference type="SUPFAM" id="SSF51905">
    <property type="entry name" value="FAD/NAD(P)-binding domain"/>
    <property type="match status" value="1"/>
</dbReference>
<accession>A0A7S3M2Y7</accession>
<feature type="domain" description="FAD-binding" evidence="5">
    <location>
        <begin position="3"/>
        <end position="303"/>
    </location>
</feature>
<dbReference type="Pfam" id="PF01494">
    <property type="entry name" value="FAD_binding_3"/>
    <property type="match status" value="1"/>
</dbReference>
<evidence type="ECO:0000259" key="5">
    <source>
        <dbReference type="Pfam" id="PF01494"/>
    </source>
</evidence>
<keyword evidence="4" id="KW-1133">Transmembrane helix</keyword>
<dbReference type="Gene3D" id="3.50.50.60">
    <property type="entry name" value="FAD/NAD(P)-binding domain"/>
    <property type="match status" value="1"/>
</dbReference>
<keyword evidence="4" id="KW-0812">Transmembrane</keyword>